<dbReference type="EMBL" id="SJKD01000017">
    <property type="protein sequence ID" value="TCC35282.1"/>
    <property type="molecule type" value="Genomic_DNA"/>
</dbReference>
<feature type="domain" description="Amidohydrolase-related" evidence="2">
    <location>
        <begin position="122"/>
        <end position="456"/>
    </location>
</feature>
<feature type="compositionally biased region" description="Low complexity" evidence="1">
    <location>
        <begin position="46"/>
        <end position="61"/>
    </location>
</feature>
<dbReference type="InterPro" id="IPR006680">
    <property type="entry name" value="Amidohydro-rel"/>
</dbReference>
<dbReference type="OrthoDB" id="3514520at2"/>
<dbReference type="Gene3D" id="3.30.110.90">
    <property type="entry name" value="Amidohydrolase"/>
    <property type="match status" value="1"/>
</dbReference>
<sequence length="484" mass="51022">MTCDGAIRCASAVLSSSLDSASRHAKGPHEQGPRITRPRPRHSATPSGGMSSAASRPRGARAPPPSGYDRQVSTLIKQVRVFDGVDVLDADCVLVQGDRIVKLGRDLSAPAGCVVVDGAGGMLLPGFIDAHVHTPDQGTRDEGISALRQALQLGVTTMLCMGCRYPDFVAHLKALQQPDLADLRSAGIAASVEGSHPTQLFDYYPTLNGVEDVAPFVHTRVSEGSDYLKIVIEDSSVIGKSTPFLPPEVSAAVTAKAHSHGLLVVAHAQSRRFVAQAIESGVDGLAHQYVDQPLTPEFARFLKSAGVFVVMTLAVYHSHEGVELANDPRVRPHIDSRWMDILCSSVGGQEQFQEYGLAAVRPLRDAGVPILAGSDANNPGTTYGASLHHELDLLVRGGLTRTEALTAATAAPAKHFRLPDRGRIAPGLRADLILVEGDPTVDIDATKSIARVWRSGVAGRGAAPAAGGDVLIQRALDVGVSIPP</sequence>
<name>A0A4V2M4B1_9ACTN</name>
<dbReference type="Pfam" id="PF01979">
    <property type="entry name" value="Amidohydro_1"/>
    <property type="match status" value="1"/>
</dbReference>
<evidence type="ECO:0000313" key="4">
    <source>
        <dbReference type="Proteomes" id="UP000293342"/>
    </source>
</evidence>
<keyword evidence="3" id="KW-0378">Hydrolase</keyword>
<dbReference type="SUPFAM" id="SSF51338">
    <property type="entry name" value="Composite domain of metallo-dependent hydrolases"/>
    <property type="match status" value="1"/>
</dbReference>
<organism evidence="3 4">
    <name type="scientific">Kribbella capetownensis</name>
    <dbReference type="NCBI Taxonomy" id="1572659"/>
    <lineage>
        <taxon>Bacteria</taxon>
        <taxon>Bacillati</taxon>
        <taxon>Actinomycetota</taxon>
        <taxon>Actinomycetes</taxon>
        <taxon>Propionibacteriales</taxon>
        <taxon>Kribbellaceae</taxon>
        <taxon>Kribbella</taxon>
    </lineage>
</organism>
<keyword evidence="4" id="KW-1185">Reference proteome</keyword>
<comment type="caution">
    <text evidence="3">The sequence shown here is derived from an EMBL/GenBank/DDBJ whole genome shotgun (WGS) entry which is preliminary data.</text>
</comment>
<evidence type="ECO:0000256" key="1">
    <source>
        <dbReference type="SAM" id="MobiDB-lite"/>
    </source>
</evidence>
<dbReference type="InterPro" id="IPR032466">
    <property type="entry name" value="Metal_Hydrolase"/>
</dbReference>
<protein>
    <submittedName>
        <fullName evidence="3">Amidohydrolase family protein</fullName>
    </submittedName>
</protein>
<proteinExistence type="predicted"/>
<dbReference type="GO" id="GO:0016810">
    <property type="term" value="F:hydrolase activity, acting on carbon-nitrogen (but not peptide) bonds"/>
    <property type="evidence" value="ECO:0007669"/>
    <property type="project" value="InterPro"/>
</dbReference>
<dbReference type="InterPro" id="IPR011059">
    <property type="entry name" value="Metal-dep_hydrolase_composite"/>
</dbReference>
<reference evidence="3 4" key="1">
    <citation type="submission" date="2019-02" db="EMBL/GenBank/DDBJ databases">
        <title>Kribbella capetownensis sp. nov. and Kribbella speibonae sp. nov., isolated from soil.</title>
        <authorList>
            <person name="Curtis S.M."/>
            <person name="Norton I."/>
            <person name="Everest G.J."/>
            <person name="Meyers P.R."/>
        </authorList>
    </citation>
    <scope>NUCLEOTIDE SEQUENCE [LARGE SCALE GENOMIC DNA]</scope>
    <source>
        <strain evidence="3 4">YM53</strain>
    </source>
</reference>
<dbReference type="PANTHER" id="PTHR43135">
    <property type="entry name" value="ALPHA-D-RIBOSE 1-METHYLPHOSPHONATE 5-TRIPHOSPHATE DIPHOSPHATASE"/>
    <property type="match status" value="1"/>
</dbReference>
<dbReference type="Gene3D" id="2.30.40.10">
    <property type="entry name" value="Urease, subunit C, domain 1"/>
    <property type="match status" value="1"/>
</dbReference>
<dbReference type="InterPro" id="IPR051781">
    <property type="entry name" value="Metallo-dep_Hydrolase"/>
</dbReference>
<gene>
    <name evidence="3" type="ORF">E0H75_41615</name>
</gene>
<dbReference type="SUPFAM" id="SSF51556">
    <property type="entry name" value="Metallo-dependent hydrolases"/>
    <property type="match status" value="1"/>
</dbReference>
<dbReference type="Proteomes" id="UP000293342">
    <property type="component" value="Unassembled WGS sequence"/>
</dbReference>
<dbReference type="PANTHER" id="PTHR43135:SF3">
    <property type="entry name" value="ALPHA-D-RIBOSE 1-METHYLPHOSPHONATE 5-TRIPHOSPHATE DIPHOSPHATASE"/>
    <property type="match status" value="1"/>
</dbReference>
<accession>A0A4V2M4B1</accession>
<evidence type="ECO:0000259" key="2">
    <source>
        <dbReference type="Pfam" id="PF01979"/>
    </source>
</evidence>
<dbReference type="Gene3D" id="1.20.58.520">
    <property type="entry name" value="Amidohydrolase"/>
    <property type="match status" value="1"/>
</dbReference>
<feature type="region of interest" description="Disordered" evidence="1">
    <location>
        <begin position="15"/>
        <end position="69"/>
    </location>
</feature>
<dbReference type="AlphaFoldDB" id="A0A4V2M4B1"/>
<evidence type="ECO:0000313" key="3">
    <source>
        <dbReference type="EMBL" id="TCC35282.1"/>
    </source>
</evidence>
<dbReference type="Gene3D" id="3.40.50.10910">
    <property type="entry name" value="Amidohydrolase"/>
    <property type="match status" value="1"/>
</dbReference>